<proteinExistence type="predicted"/>
<evidence type="ECO:0000313" key="3">
    <source>
        <dbReference type="Proteomes" id="UP000570678"/>
    </source>
</evidence>
<dbReference type="Proteomes" id="UP000570678">
    <property type="component" value="Unassembled WGS sequence"/>
</dbReference>
<feature type="domain" description="Methyltransferase type 11" evidence="1">
    <location>
        <begin position="14"/>
        <end position="88"/>
    </location>
</feature>
<evidence type="ECO:0000259" key="1">
    <source>
        <dbReference type="Pfam" id="PF08241"/>
    </source>
</evidence>
<gene>
    <name evidence="2" type="ORF">HGA15_12710</name>
</gene>
<dbReference type="GO" id="GO:0008757">
    <property type="term" value="F:S-adenosylmethionine-dependent methyltransferase activity"/>
    <property type="evidence" value="ECO:0007669"/>
    <property type="project" value="InterPro"/>
</dbReference>
<dbReference type="AlphaFoldDB" id="A0A846YGP3"/>
<dbReference type="SUPFAM" id="SSF53335">
    <property type="entry name" value="S-adenosyl-L-methionine-dependent methyltransferases"/>
    <property type="match status" value="1"/>
</dbReference>
<keyword evidence="3" id="KW-1185">Reference proteome</keyword>
<dbReference type="GO" id="GO:0032259">
    <property type="term" value="P:methylation"/>
    <property type="evidence" value="ECO:0007669"/>
    <property type="project" value="UniProtKB-KW"/>
</dbReference>
<dbReference type="Gene3D" id="3.40.50.150">
    <property type="entry name" value="Vaccinia Virus protein VP39"/>
    <property type="match status" value="1"/>
</dbReference>
<evidence type="ECO:0000313" key="2">
    <source>
        <dbReference type="EMBL" id="NKY57001.1"/>
    </source>
</evidence>
<dbReference type="Pfam" id="PF08241">
    <property type="entry name" value="Methyltransf_11"/>
    <property type="match status" value="1"/>
</dbReference>
<protein>
    <submittedName>
        <fullName evidence="2">Methyltransferase domain-containing protein</fullName>
    </submittedName>
</protein>
<dbReference type="InterPro" id="IPR029063">
    <property type="entry name" value="SAM-dependent_MTases_sf"/>
</dbReference>
<accession>A0A846YGP3</accession>
<keyword evidence="2" id="KW-0808">Transferase</keyword>
<name>A0A846YGP3_9NOCA</name>
<sequence>MFENILALSGRMPQRLVCVDGQLVNLLAVRRFVTPAADPVCLDVQFDLPFADGAFDAVFSSTCLPEIPAQAHVVREAVRVTAATGWTLFDSLWALDSGVLRCDPYRPYRYLQNFLPRAADYRTVIDRWTGDRSAGYAFSRDPGAQLSGPIWAFDEAEIEAELSAATDTELNALVIDRDRFAGFVPADHDWMPGALSVSPAYRSAPGAATLLRRRAEFAEMNAVFASLDFPGLPERVELDTPPAPGSWAGLFAAGVLAALPPDYDVARGPLPH</sequence>
<dbReference type="InterPro" id="IPR013216">
    <property type="entry name" value="Methyltransf_11"/>
</dbReference>
<dbReference type="EMBL" id="JAAXOT010000005">
    <property type="protein sequence ID" value="NKY57001.1"/>
    <property type="molecule type" value="Genomic_DNA"/>
</dbReference>
<comment type="caution">
    <text evidence="2">The sequence shown here is derived from an EMBL/GenBank/DDBJ whole genome shotgun (WGS) entry which is preliminary data.</text>
</comment>
<organism evidence="2 3">
    <name type="scientific">Nocardia flavorosea</name>
    <dbReference type="NCBI Taxonomy" id="53429"/>
    <lineage>
        <taxon>Bacteria</taxon>
        <taxon>Bacillati</taxon>
        <taxon>Actinomycetota</taxon>
        <taxon>Actinomycetes</taxon>
        <taxon>Mycobacteriales</taxon>
        <taxon>Nocardiaceae</taxon>
        <taxon>Nocardia</taxon>
    </lineage>
</organism>
<reference evidence="2 3" key="1">
    <citation type="submission" date="2020-04" db="EMBL/GenBank/DDBJ databases">
        <title>MicrobeNet Type strains.</title>
        <authorList>
            <person name="Nicholson A.C."/>
        </authorList>
    </citation>
    <scope>NUCLEOTIDE SEQUENCE [LARGE SCALE GENOMIC DNA]</scope>
    <source>
        <strain evidence="2 3">JCM 3332</strain>
    </source>
</reference>
<keyword evidence="2" id="KW-0489">Methyltransferase</keyword>